<reference evidence="18 19" key="1">
    <citation type="submission" date="2016-09" db="EMBL/GenBank/DDBJ databases">
        <title>The draft genome of Dichanthelium oligosanthes: A C3 panicoid grass species.</title>
        <authorList>
            <person name="Studer A.J."/>
            <person name="Schnable J.C."/>
            <person name="Brutnell T.P."/>
        </authorList>
    </citation>
    <scope>NUCLEOTIDE SEQUENCE [LARGE SCALE GENOMIC DNA]</scope>
    <source>
        <strain evidence="19">cv. Kellogg 1175</strain>
        <tissue evidence="18">Leaf</tissue>
    </source>
</reference>
<keyword evidence="4" id="KW-0723">Serine/threonine-protein kinase</keyword>
<evidence type="ECO:0000256" key="11">
    <source>
        <dbReference type="ARBA" id="ARBA00023136"/>
    </source>
</evidence>
<evidence type="ECO:0000256" key="2">
    <source>
        <dbReference type="ARBA" id="ARBA00012513"/>
    </source>
</evidence>
<dbReference type="Proteomes" id="UP000095767">
    <property type="component" value="Unassembled WGS sequence"/>
</dbReference>
<evidence type="ECO:0000256" key="1">
    <source>
        <dbReference type="ARBA" id="ARBA00004162"/>
    </source>
</evidence>
<dbReference type="Gene3D" id="1.10.510.10">
    <property type="entry name" value="Transferase(Phosphotransferase) domain 1"/>
    <property type="match status" value="1"/>
</dbReference>
<comment type="catalytic activity">
    <reaction evidence="13">
        <text>L-seryl-[protein] + ATP = O-phospho-L-seryl-[protein] + ADP + H(+)</text>
        <dbReference type="Rhea" id="RHEA:17989"/>
        <dbReference type="Rhea" id="RHEA-COMP:9863"/>
        <dbReference type="Rhea" id="RHEA-COMP:11604"/>
        <dbReference type="ChEBI" id="CHEBI:15378"/>
        <dbReference type="ChEBI" id="CHEBI:29999"/>
        <dbReference type="ChEBI" id="CHEBI:30616"/>
        <dbReference type="ChEBI" id="CHEBI:83421"/>
        <dbReference type="ChEBI" id="CHEBI:456216"/>
        <dbReference type="EC" id="2.7.11.1"/>
    </reaction>
</comment>
<evidence type="ECO:0000256" key="7">
    <source>
        <dbReference type="ARBA" id="ARBA00022741"/>
    </source>
</evidence>
<dbReference type="PANTHER" id="PTHR47982">
    <property type="entry name" value="PROLINE-RICH RECEPTOR-LIKE PROTEIN KINASE PERK4"/>
    <property type="match status" value="1"/>
</dbReference>
<accession>A0A1E5VM59</accession>
<dbReference type="PROSITE" id="PS50011">
    <property type="entry name" value="PROTEIN_KINASE_DOM"/>
    <property type="match status" value="1"/>
</dbReference>
<feature type="compositionally biased region" description="Pro residues" evidence="15">
    <location>
        <begin position="10"/>
        <end position="39"/>
    </location>
</feature>
<feature type="binding site" evidence="14">
    <location>
        <position position="264"/>
    </location>
    <ligand>
        <name>ATP</name>
        <dbReference type="ChEBI" id="CHEBI:30616"/>
    </ligand>
</feature>
<evidence type="ECO:0000256" key="8">
    <source>
        <dbReference type="ARBA" id="ARBA00022777"/>
    </source>
</evidence>
<dbReference type="InterPro" id="IPR001245">
    <property type="entry name" value="Ser-Thr/Tyr_kinase_cat_dom"/>
</dbReference>
<organism evidence="18 19">
    <name type="scientific">Dichanthelium oligosanthes</name>
    <dbReference type="NCBI Taxonomy" id="888268"/>
    <lineage>
        <taxon>Eukaryota</taxon>
        <taxon>Viridiplantae</taxon>
        <taxon>Streptophyta</taxon>
        <taxon>Embryophyta</taxon>
        <taxon>Tracheophyta</taxon>
        <taxon>Spermatophyta</taxon>
        <taxon>Magnoliopsida</taxon>
        <taxon>Liliopsida</taxon>
        <taxon>Poales</taxon>
        <taxon>Poaceae</taxon>
        <taxon>PACMAD clade</taxon>
        <taxon>Panicoideae</taxon>
        <taxon>Panicodae</taxon>
        <taxon>Paniceae</taxon>
        <taxon>Dichantheliinae</taxon>
        <taxon>Dichanthelium</taxon>
    </lineage>
</organism>
<keyword evidence="10 16" id="KW-1133">Transmembrane helix</keyword>
<dbReference type="Gene3D" id="3.30.200.20">
    <property type="entry name" value="Phosphorylase Kinase, domain 1"/>
    <property type="match status" value="1"/>
</dbReference>
<evidence type="ECO:0000256" key="6">
    <source>
        <dbReference type="ARBA" id="ARBA00022692"/>
    </source>
</evidence>
<dbReference type="GO" id="GO:0005524">
    <property type="term" value="F:ATP binding"/>
    <property type="evidence" value="ECO:0007669"/>
    <property type="project" value="UniProtKB-UniRule"/>
</dbReference>
<name>A0A1E5VM59_9POAL</name>
<keyword evidence="7 14" id="KW-0547">Nucleotide-binding</keyword>
<evidence type="ECO:0000313" key="19">
    <source>
        <dbReference type="Proteomes" id="UP000095767"/>
    </source>
</evidence>
<evidence type="ECO:0000256" key="10">
    <source>
        <dbReference type="ARBA" id="ARBA00022989"/>
    </source>
</evidence>
<comment type="subcellular location">
    <subcellularLocation>
        <location evidence="1">Cell membrane</location>
        <topology evidence="1">Single-pass membrane protein</topology>
    </subcellularLocation>
</comment>
<dbReference type="GO" id="GO:0004674">
    <property type="term" value="F:protein serine/threonine kinase activity"/>
    <property type="evidence" value="ECO:0007669"/>
    <property type="project" value="UniProtKB-KW"/>
</dbReference>
<dbReference type="PROSITE" id="PS00107">
    <property type="entry name" value="PROTEIN_KINASE_ATP"/>
    <property type="match status" value="1"/>
</dbReference>
<feature type="transmembrane region" description="Helical" evidence="16">
    <location>
        <begin position="109"/>
        <end position="131"/>
    </location>
</feature>
<sequence>MSSNSSASPPAAPSPPKSSPSPSTAPPPSAASSSPPSPPTASSSPAPSEPSDSSPPPPPPARSHGAPFSPVKAHSPPEQSSRHSRDGGSSPPALPPVPTHRVGPTLVEVVFAAAGAAALLVILIAACVCSSRRTAPRRRKRPHNPMHYYADSSSVYKGNSTYYPSGPQPQWQSDTGAAATMSTFSPPGGGWHAPPPDMTSGVYSSPPLPPPSPHEALGLGKGTFTYEQLAAATANFSPANLLGQGGFGYVHKGVLPGGRAVAVKQLKSGSGQGEREFQAEVDIISRVHHRHLVSLVGYCIVGARRMLVYEFVPNKTLEFHLHGKGQLVMEWSTRLRIALGSAKGLAYLHEDCHPRIIHRDIKSANILLDNNFEAMVADFGLAKLTSDNNTHVSTRVMGTFGYLAPEYASSGKLTEKSDVFSYGVMLLELLTGQRPVDTGTASSFLEDSLARPALSRALADGDYDGVADPRLQGNYDPVEMARLVASAAAAVRHSAKKRPKMSQVLAAAWSPPLRSMRPTDATAMVFWVQIVRALEGDISLEDLNDGVRPGESMAFGTAAAAASSSYKANRAPGPYTSDMERIRQAPMAIPEYSGAVTGFGRPSPIGREGSFSDDDLSPVKGRPHR</sequence>
<evidence type="ECO:0000256" key="14">
    <source>
        <dbReference type="PROSITE-ProRule" id="PRU10141"/>
    </source>
</evidence>
<dbReference type="InterPro" id="IPR047117">
    <property type="entry name" value="PERK1-13-like"/>
</dbReference>
<evidence type="ECO:0000256" key="4">
    <source>
        <dbReference type="ARBA" id="ARBA00022527"/>
    </source>
</evidence>
<evidence type="ECO:0000256" key="5">
    <source>
        <dbReference type="ARBA" id="ARBA00022679"/>
    </source>
</evidence>
<dbReference type="InterPro" id="IPR017441">
    <property type="entry name" value="Protein_kinase_ATP_BS"/>
</dbReference>
<dbReference type="InterPro" id="IPR000719">
    <property type="entry name" value="Prot_kinase_dom"/>
</dbReference>
<dbReference type="InterPro" id="IPR008271">
    <property type="entry name" value="Ser/Thr_kinase_AS"/>
</dbReference>
<dbReference type="GO" id="GO:0005886">
    <property type="term" value="C:plasma membrane"/>
    <property type="evidence" value="ECO:0007669"/>
    <property type="project" value="UniProtKB-SubCell"/>
</dbReference>
<evidence type="ECO:0000256" key="15">
    <source>
        <dbReference type="SAM" id="MobiDB-lite"/>
    </source>
</evidence>
<dbReference type="EMBL" id="LWDX02035147">
    <property type="protein sequence ID" value="OEL26219.1"/>
    <property type="molecule type" value="Genomic_DNA"/>
</dbReference>
<evidence type="ECO:0000256" key="9">
    <source>
        <dbReference type="ARBA" id="ARBA00022840"/>
    </source>
</evidence>
<keyword evidence="5" id="KW-0808">Transferase</keyword>
<keyword evidence="6 16" id="KW-0812">Transmembrane</keyword>
<dbReference type="PANTHER" id="PTHR47982:SF6">
    <property type="entry name" value="PROLINE-RICH RECEPTOR-LIKE PROTEIN KINASE PERK4"/>
    <property type="match status" value="1"/>
</dbReference>
<dbReference type="OrthoDB" id="4062651at2759"/>
<keyword evidence="8 18" id="KW-0418">Kinase</keyword>
<keyword evidence="9 14" id="KW-0067">ATP-binding</keyword>
<dbReference type="SUPFAM" id="SSF56112">
    <property type="entry name" value="Protein kinase-like (PK-like)"/>
    <property type="match status" value="1"/>
</dbReference>
<evidence type="ECO:0000313" key="18">
    <source>
        <dbReference type="EMBL" id="OEL26219.1"/>
    </source>
</evidence>
<keyword evidence="11 16" id="KW-0472">Membrane</keyword>
<proteinExistence type="predicted"/>
<comment type="caution">
    <text evidence="18">The sequence shown here is derived from an EMBL/GenBank/DDBJ whole genome shotgun (WGS) entry which is preliminary data.</text>
</comment>
<keyword evidence="3" id="KW-1003">Cell membrane</keyword>
<dbReference type="FunFam" id="3.30.200.20:FF:000212">
    <property type="entry name" value="Proline-rich receptor-like protein kinase PERK8"/>
    <property type="match status" value="1"/>
</dbReference>
<dbReference type="PROSITE" id="PS00108">
    <property type="entry name" value="PROTEIN_KINASE_ST"/>
    <property type="match status" value="1"/>
</dbReference>
<keyword evidence="19" id="KW-1185">Reference proteome</keyword>
<evidence type="ECO:0000256" key="3">
    <source>
        <dbReference type="ARBA" id="ARBA00022475"/>
    </source>
</evidence>
<dbReference type="SMART" id="SM00220">
    <property type="entry name" value="S_TKc"/>
    <property type="match status" value="1"/>
</dbReference>
<dbReference type="EC" id="2.7.11.1" evidence="2"/>
<evidence type="ECO:0000259" key="17">
    <source>
        <dbReference type="PROSITE" id="PS50011"/>
    </source>
</evidence>
<evidence type="ECO:0000256" key="16">
    <source>
        <dbReference type="SAM" id="Phobius"/>
    </source>
</evidence>
<feature type="domain" description="Protein kinase" evidence="17">
    <location>
        <begin position="236"/>
        <end position="513"/>
    </location>
</feature>
<dbReference type="FunFam" id="1.10.510.10:FF:000783">
    <property type="entry name" value="Proline-rich receptor-like protein kinase PERK4"/>
    <property type="match status" value="1"/>
</dbReference>
<dbReference type="InterPro" id="IPR011009">
    <property type="entry name" value="Kinase-like_dom_sf"/>
</dbReference>
<evidence type="ECO:0000256" key="13">
    <source>
        <dbReference type="ARBA" id="ARBA00048679"/>
    </source>
</evidence>
<feature type="compositionally biased region" description="Low complexity" evidence="15">
    <location>
        <begin position="40"/>
        <end position="52"/>
    </location>
</feature>
<dbReference type="AlphaFoldDB" id="A0A1E5VM59"/>
<keyword evidence="18" id="KW-0675">Receptor</keyword>
<evidence type="ECO:0000256" key="12">
    <source>
        <dbReference type="ARBA" id="ARBA00047899"/>
    </source>
</evidence>
<protein>
    <recommendedName>
        <fullName evidence="2">non-specific serine/threonine protein kinase</fullName>
        <ecNumber evidence="2">2.7.11.1</ecNumber>
    </recommendedName>
</protein>
<feature type="region of interest" description="Disordered" evidence="15">
    <location>
        <begin position="593"/>
        <end position="625"/>
    </location>
</feature>
<comment type="catalytic activity">
    <reaction evidence="12">
        <text>L-threonyl-[protein] + ATP = O-phospho-L-threonyl-[protein] + ADP + H(+)</text>
        <dbReference type="Rhea" id="RHEA:46608"/>
        <dbReference type="Rhea" id="RHEA-COMP:11060"/>
        <dbReference type="Rhea" id="RHEA-COMP:11605"/>
        <dbReference type="ChEBI" id="CHEBI:15378"/>
        <dbReference type="ChEBI" id="CHEBI:30013"/>
        <dbReference type="ChEBI" id="CHEBI:30616"/>
        <dbReference type="ChEBI" id="CHEBI:61977"/>
        <dbReference type="ChEBI" id="CHEBI:456216"/>
        <dbReference type="EC" id="2.7.11.1"/>
    </reaction>
</comment>
<dbReference type="STRING" id="888268.A0A1E5VM59"/>
<feature type="region of interest" description="Disordered" evidence="15">
    <location>
        <begin position="1"/>
        <end position="99"/>
    </location>
</feature>
<dbReference type="Pfam" id="PF07714">
    <property type="entry name" value="PK_Tyr_Ser-Thr"/>
    <property type="match status" value="1"/>
</dbReference>
<gene>
    <name evidence="18" type="ORF">BAE44_0012764</name>
</gene>